<evidence type="ECO:0000259" key="2">
    <source>
        <dbReference type="PROSITE" id="PS50110"/>
    </source>
</evidence>
<name>A0A5D4SY57_9BACI</name>
<protein>
    <submittedName>
        <fullName evidence="4">Response regulator transcription factor</fullName>
    </submittedName>
</protein>
<dbReference type="OrthoDB" id="3190595at2"/>
<dbReference type="PANTHER" id="PTHR37299">
    <property type="entry name" value="TRANSCRIPTIONAL REGULATOR-RELATED"/>
    <property type="match status" value="1"/>
</dbReference>
<dbReference type="InterPro" id="IPR007492">
    <property type="entry name" value="LytTR_DNA-bd_dom"/>
</dbReference>
<dbReference type="PROSITE" id="PS50930">
    <property type="entry name" value="HTH_LYTTR"/>
    <property type="match status" value="1"/>
</dbReference>
<dbReference type="GO" id="GO:0003677">
    <property type="term" value="F:DNA binding"/>
    <property type="evidence" value="ECO:0007669"/>
    <property type="project" value="InterPro"/>
</dbReference>
<dbReference type="EMBL" id="VTEV01000006">
    <property type="protein sequence ID" value="TYS67152.1"/>
    <property type="molecule type" value="Genomic_DNA"/>
</dbReference>
<dbReference type="STRING" id="79883.GCA_001636495_01355"/>
<accession>A0A5D4SY57</accession>
<reference evidence="4 5" key="1">
    <citation type="submission" date="2019-08" db="EMBL/GenBank/DDBJ databases">
        <title>Bacillus genomes from the desert of Cuatro Cienegas, Coahuila.</title>
        <authorList>
            <person name="Olmedo-Alvarez G."/>
        </authorList>
    </citation>
    <scope>NUCLEOTIDE SEQUENCE [LARGE SCALE GENOMIC DNA]</scope>
    <source>
        <strain evidence="4 5">CH28_1T</strain>
    </source>
</reference>
<feature type="domain" description="HTH LytTR-type" evidence="3">
    <location>
        <begin position="138"/>
        <end position="241"/>
    </location>
</feature>
<dbReference type="Pfam" id="PF00072">
    <property type="entry name" value="Response_reg"/>
    <property type="match status" value="1"/>
</dbReference>
<dbReference type="SMART" id="SM00448">
    <property type="entry name" value="REC"/>
    <property type="match status" value="1"/>
</dbReference>
<dbReference type="Proteomes" id="UP000322524">
    <property type="component" value="Unassembled WGS sequence"/>
</dbReference>
<dbReference type="InterPro" id="IPR011006">
    <property type="entry name" value="CheY-like_superfamily"/>
</dbReference>
<proteinExistence type="predicted"/>
<dbReference type="SMART" id="SM00850">
    <property type="entry name" value="LytTR"/>
    <property type="match status" value="1"/>
</dbReference>
<dbReference type="SUPFAM" id="SSF52172">
    <property type="entry name" value="CheY-like"/>
    <property type="match status" value="1"/>
</dbReference>
<gene>
    <name evidence="4" type="ORF">FZC76_16655</name>
</gene>
<sequence length="245" mass="28449">MKPINVVIVDDNQDSLEILNFFIGELKEFQIIDTCQSGEQLIDSVMKNKVDLVIADINMPEKNGLDAIKECLEFSPDLKFIFVTGYNEFAVEAFAISAVDYIVKPIEKIRLYKALERAKAQLLTEVAETEQKKHNKRLSVRSNSSFYYIPFGDIIFIEKSGKKCIIYTTNQAIETYENISDIYKQLDQNFYRTHRSYIVNLRMLSHITPKNETYFAYFSNHEKYAHISKLKINEVQELLAQITKS</sequence>
<dbReference type="Pfam" id="PF04397">
    <property type="entry name" value="LytTR"/>
    <property type="match status" value="1"/>
</dbReference>
<organism evidence="4 5">
    <name type="scientific">Sutcliffiella horikoshii</name>
    <dbReference type="NCBI Taxonomy" id="79883"/>
    <lineage>
        <taxon>Bacteria</taxon>
        <taxon>Bacillati</taxon>
        <taxon>Bacillota</taxon>
        <taxon>Bacilli</taxon>
        <taxon>Bacillales</taxon>
        <taxon>Bacillaceae</taxon>
        <taxon>Sutcliffiella</taxon>
    </lineage>
</organism>
<dbReference type="PROSITE" id="PS50110">
    <property type="entry name" value="RESPONSE_REGULATORY"/>
    <property type="match status" value="1"/>
</dbReference>
<dbReference type="AlphaFoldDB" id="A0A5D4SY57"/>
<evidence type="ECO:0000256" key="1">
    <source>
        <dbReference type="PROSITE-ProRule" id="PRU00169"/>
    </source>
</evidence>
<dbReference type="RefSeq" id="WP_148989295.1">
    <property type="nucleotide sequence ID" value="NZ_VTEV01000006.1"/>
</dbReference>
<evidence type="ECO:0000313" key="4">
    <source>
        <dbReference type="EMBL" id="TYS67152.1"/>
    </source>
</evidence>
<dbReference type="InterPro" id="IPR001789">
    <property type="entry name" value="Sig_transdc_resp-reg_receiver"/>
</dbReference>
<dbReference type="GO" id="GO:0000156">
    <property type="term" value="F:phosphorelay response regulator activity"/>
    <property type="evidence" value="ECO:0007669"/>
    <property type="project" value="InterPro"/>
</dbReference>
<feature type="domain" description="Response regulatory" evidence="2">
    <location>
        <begin position="5"/>
        <end position="119"/>
    </location>
</feature>
<feature type="modified residue" description="4-aspartylphosphate" evidence="1">
    <location>
        <position position="56"/>
    </location>
</feature>
<keyword evidence="1" id="KW-0597">Phosphoprotein</keyword>
<evidence type="ECO:0000313" key="5">
    <source>
        <dbReference type="Proteomes" id="UP000322524"/>
    </source>
</evidence>
<comment type="caution">
    <text evidence="4">The sequence shown here is derived from an EMBL/GenBank/DDBJ whole genome shotgun (WGS) entry which is preliminary data.</text>
</comment>
<evidence type="ECO:0000259" key="3">
    <source>
        <dbReference type="PROSITE" id="PS50930"/>
    </source>
</evidence>
<dbReference type="Gene3D" id="3.40.50.2300">
    <property type="match status" value="1"/>
</dbReference>
<dbReference type="Gene3D" id="2.40.50.1020">
    <property type="entry name" value="LytTr DNA-binding domain"/>
    <property type="match status" value="1"/>
</dbReference>
<dbReference type="InterPro" id="IPR046947">
    <property type="entry name" value="LytR-like"/>
</dbReference>
<dbReference type="PANTHER" id="PTHR37299:SF1">
    <property type="entry name" value="STAGE 0 SPORULATION PROTEIN A HOMOLOG"/>
    <property type="match status" value="1"/>
</dbReference>
<dbReference type="CDD" id="cd17536">
    <property type="entry name" value="REC_YesN-like"/>
    <property type="match status" value="1"/>
</dbReference>